<sequence>MATATPSRSIPTRTYLLIAPNAVETARIARDHVASVLAPLTGDDPVDTARLLVSELVTNVFRHTSDPLVTIRTTLDRERVRIAVSDHSPSQPTLPPSPDPLHGGKDTEDGRGLLLVAALASDWGLVPRPRTEGIGKTVWCELPLGVRC</sequence>
<dbReference type="PANTHER" id="PTHR35526">
    <property type="entry name" value="ANTI-SIGMA-F FACTOR RSBW-RELATED"/>
    <property type="match status" value="1"/>
</dbReference>
<dbReference type="InterPro" id="IPR003594">
    <property type="entry name" value="HATPase_dom"/>
</dbReference>
<dbReference type="EMBL" id="VKHS01000176">
    <property type="protein sequence ID" value="MBB0229828.1"/>
    <property type="molecule type" value="Genomic_DNA"/>
</dbReference>
<dbReference type="Pfam" id="PF13581">
    <property type="entry name" value="HATPase_c_2"/>
    <property type="match status" value="1"/>
</dbReference>
<keyword evidence="1" id="KW-0808">Transferase</keyword>
<name>A0A7W3T2Y9_9ACTN</name>
<dbReference type="Proteomes" id="UP000530234">
    <property type="component" value="Unassembled WGS sequence"/>
</dbReference>
<evidence type="ECO:0000259" key="3">
    <source>
        <dbReference type="Pfam" id="PF13581"/>
    </source>
</evidence>
<keyword evidence="5" id="KW-1185">Reference proteome</keyword>
<dbReference type="CDD" id="cd16936">
    <property type="entry name" value="HATPase_RsbW-like"/>
    <property type="match status" value="1"/>
</dbReference>
<keyword evidence="4" id="KW-0547">Nucleotide-binding</keyword>
<dbReference type="InterPro" id="IPR050267">
    <property type="entry name" value="Anti-sigma-factor_SerPK"/>
</dbReference>
<evidence type="ECO:0000313" key="4">
    <source>
        <dbReference type="EMBL" id="MBB0229828.1"/>
    </source>
</evidence>
<gene>
    <name evidence="4" type="ORF">FOE67_09955</name>
</gene>
<dbReference type="AlphaFoldDB" id="A0A7W3T2Y9"/>
<proteinExistence type="predicted"/>
<keyword evidence="1" id="KW-0723">Serine/threonine-protein kinase</keyword>
<reference evidence="5" key="1">
    <citation type="submission" date="2019-10" db="EMBL/GenBank/DDBJ databases">
        <title>Streptomyces sp. nov., a novel actinobacterium isolated from alkaline environment.</title>
        <authorList>
            <person name="Golinska P."/>
        </authorList>
    </citation>
    <scope>NUCLEOTIDE SEQUENCE [LARGE SCALE GENOMIC DNA]</scope>
    <source>
        <strain evidence="5">DSM 42108</strain>
    </source>
</reference>
<protein>
    <submittedName>
        <fullName evidence="4">ATP-binding protein</fullName>
    </submittedName>
</protein>
<feature type="domain" description="Histidine kinase/HSP90-like ATPase" evidence="3">
    <location>
        <begin position="20"/>
        <end position="123"/>
    </location>
</feature>
<keyword evidence="4" id="KW-0067">ATP-binding</keyword>
<dbReference type="PANTHER" id="PTHR35526:SF3">
    <property type="entry name" value="ANTI-SIGMA-F FACTOR RSBW"/>
    <property type="match status" value="1"/>
</dbReference>
<dbReference type="RefSeq" id="WP_182662704.1">
    <property type="nucleotide sequence ID" value="NZ_VKHS01000176.1"/>
</dbReference>
<evidence type="ECO:0000256" key="2">
    <source>
        <dbReference type="SAM" id="MobiDB-lite"/>
    </source>
</evidence>
<dbReference type="GO" id="GO:0005524">
    <property type="term" value="F:ATP binding"/>
    <property type="evidence" value="ECO:0007669"/>
    <property type="project" value="UniProtKB-KW"/>
</dbReference>
<evidence type="ECO:0000313" key="5">
    <source>
        <dbReference type="Proteomes" id="UP000530234"/>
    </source>
</evidence>
<evidence type="ECO:0000256" key="1">
    <source>
        <dbReference type="ARBA" id="ARBA00022527"/>
    </source>
</evidence>
<comment type="caution">
    <text evidence="4">The sequence shown here is derived from an EMBL/GenBank/DDBJ whole genome shotgun (WGS) entry which is preliminary data.</text>
</comment>
<keyword evidence="1" id="KW-0418">Kinase</keyword>
<accession>A0A7W3T2Y9</accession>
<organism evidence="4 5">
    <name type="scientific">Streptomyces calidiresistens</name>
    <dbReference type="NCBI Taxonomy" id="1485586"/>
    <lineage>
        <taxon>Bacteria</taxon>
        <taxon>Bacillati</taxon>
        <taxon>Actinomycetota</taxon>
        <taxon>Actinomycetes</taxon>
        <taxon>Kitasatosporales</taxon>
        <taxon>Streptomycetaceae</taxon>
        <taxon>Streptomyces</taxon>
    </lineage>
</organism>
<dbReference type="InterPro" id="IPR036890">
    <property type="entry name" value="HATPase_C_sf"/>
</dbReference>
<dbReference type="GO" id="GO:0004674">
    <property type="term" value="F:protein serine/threonine kinase activity"/>
    <property type="evidence" value="ECO:0007669"/>
    <property type="project" value="UniProtKB-KW"/>
</dbReference>
<feature type="region of interest" description="Disordered" evidence="2">
    <location>
        <begin position="83"/>
        <end position="107"/>
    </location>
</feature>
<dbReference type="SUPFAM" id="SSF55874">
    <property type="entry name" value="ATPase domain of HSP90 chaperone/DNA topoisomerase II/histidine kinase"/>
    <property type="match status" value="1"/>
</dbReference>
<dbReference type="Gene3D" id="3.30.565.10">
    <property type="entry name" value="Histidine kinase-like ATPase, C-terminal domain"/>
    <property type="match status" value="1"/>
</dbReference>